<dbReference type="InterPro" id="IPR006913">
    <property type="entry name" value="CENP-V/GFA"/>
</dbReference>
<evidence type="ECO:0000313" key="7">
    <source>
        <dbReference type="Proteomes" id="UP000321110"/>
    </source>
</evidence>
<dbReference type="GO" id="GO:0016846">
    <property type="term" value="F:carbon-sulfur lyase activity"/>
    <property type="evidence" value="ECO:0007669"/>
    <property type="project" value="InterPro"/>
</dbReference>
<dbReference type="Gene3D" id="3.90.1590.10">
    <property type="entry name" value="glutathione-dependent formaldehyde- activating enzyme (gfa)"/>
    <property type="match status" value="1"/>
</dbReference>
<comment type="similarity">
    <text evidence="1">Belongs to the Gfa family.</text>
</comment>
<dbReference type="SUPFAM" id="SSF51316">
    <property type="entry name" value="Mss4-like"/>
    <property type="match status" value="1"/>
</dbReference>
<dbReference type="PANTHER" id="PTHR33337:SF40">
    <property type="entry name" value="CENP-V_GFA DOMAIN-CONTAINING PROTEIN-RELATED"/>
    <property type="match status" value="1"/>
</dbReference>
<accession>A0A5C7WAE1</accession>
<dbReference type="PANTHER" id="PTHR33337">
    <property type="entry name" value="GFA DOMAIN-CONTAINING PROTEIN"/>
    <property type="match status" value="1"/>
</dbReference>
<name>A0A5C7WAE1_AQUAC</name>
<evidence type="ECO:0000256" key="3">
    <source>
        <dbReference type="ARBA" id="ARBA00022833"/>
    </source>
</evidence>
<evidence type="ECO:0000259" key="5">
    <source>
        <dbReference type="PROSITE" id="PS51891"/>
    </source>
</evidence>
<dbReference type="Proteomes" id="UP000321110">
    <property type="component" value="Unassembled WGS sequence"/>
</dbReference>
<comment type="caution">
    <text evidence="6">The sequence shown here is derived from an EMBL/GenBank/DDBJ whole genome shotgun (WGS) entry which is preliminary data.</text>
</comment>
<organism evidence="6 7">
    <name type="scientific">Aquipseudomonas alcaligenes</name>
    <name type="common">Pseudomonas alcaligenes</name>
    <dbReference type="NCBI Taxonomy" id="43263"/>
    <lineage>
        <taxon>Bacteria</taxon>
        <taxon>Pseudomonadati</taxon>
        <taxon>Pseudomonadota</taxon>
        <taxon>Gammaproteobacteria</taxon>
        <taxon>Pseudomonadales</taxon>
        <taxon>Pseudomonadaceae</taxon>
        <taxon>Aquipseudomonas</taxon>
    </lineage>
</organism>
<gene>
    <name evidence="6" type="ORF">E6Q69_04840</name>
</gene>
<keyword evidence="4" id="KW-0456">Lyase</keyword>
<dbReference type="GO" id="GO:0046872">
    <property type="term" value="F:metal ion binding"/>
    <property type="evidence" value="ECO:0007669"/>
    <property type="project" value="UniProtKB-KW"/>
</dbReference>
<evidence type="ECO:0000256" key="4">
    <source>
        <dbReference type="ARBA" id="ARBA00023239"/>
    </source>
</evidence>
<dbReference type="EMBL" id="SSFO01000080">
    <property type="protein sequence ID" value="TXI34109.1"/>
    <property type="molecule type" value="Genomic_DNA"/>
</dbReference>
<evidence type="ECO:0000313" key="6">
    <source>
        <dbReference type="EMBL" id="TXI34109.1"/>
    </source>
</evidence>
<evidence type="ECO:0000256" key="2">
    <source>
        <dbReference type="ARBA" id="ARBA00022723"/>
    </source>
</evidence>
<dbReference type="AlphaFoldDB" id="A0A5C7WAE1"/>
<keyword evidence="2" id="KW-0479">Metal-binding</keyword>
<evidence type="ECO:0000256" key="1">
    <source>
        <dbReference type="ARBA" id="ARBA00005495"/>
    </source>
</evidence>
<dbReference type="PROSITE" id="PS51891">
    <property type="entry name" value="CENP_V_GFA"/>
    <property type="match status" value="1"/>
</dbReference>
<sequence length="133" mass="14911">MSELHHGGCHCGQLRYSIRAPLRDIAHCHCSVCRRTSGGIVVTWLTVPRDSFQWTRGSPAAYASSASCTRYFCGRCGCQLSLFTVLSPDSLDLTVASLDQPELAPADRHIWVTSRLPWLHLDEQLPEEDEERL</sequence>
<feature type="domain" description="CENP-V/GFA" evidence="5">
    <location>
        <begin position="5"/>
        <end position="112"/>
    </location>
</feature>
<dbReference type="InterPro" id="IPR011057">
    <property type="entry name" value="Mss4-like_sf"/>
</dbReference>
<reference evidence="6 7" key="1">
    <citation type="submission" date="2018-09" db="EMBL/GenBank/DDBJ databases">
        <title>Metagenome Assembled Genomes from an Advanced Water Purification Facility.</title>
        <authorList>
            <person name="Stamps B.W."/>
            <person name="Spear J.R."/>
        </authorList>
    </citation>
    <scope>NUCLEOTIDE SEQUENCE [LARGE SCALE GENOMIC DNA]</scope>
    <source>
        <strain evidence="6">Bin_52_1</strain>
    </source>
</reference>
<protein>
    <submittedName>
        <fullName evidence="6">GFA family protein</fullName>
    </submittedName>
</protein>
<proteinExistence type="inferred from homology"/>
<keyword evidence="3" id="KW-0862">Zinc</keyword>
<dbReference type="Pfam" id="PF04828">
    <property type="entry name" value="GFA"/>
    <property type="match status" value="1"/>
</dbReference>